<dbReference type="FunFam" id="1.10.760.10:FF:000021">
    <property type="entry name" value="Cytochrome c6, chloroplastic"/>
    <property type="match status" value="1"/>
</dbReference>
<evidence type="ECO:0000256" key="7">
    <source>
        <dbReference type="ARBA" id="ARBA00022723"/>
    </source>
</evidence>
<evidence type="ECO:0000256" key="10">
    <source>
        <dbReference type="ARBA" id="ARBA00023078"/>
    </source>
</evidence>
<keyword evidence="18" id="KW-1185">Reference proteome</keyword>
<keyword evidence="8" id="KW-0249">Electron transport</keyword>
<evidence type="ECO:0000256" key="14">
    <source>
        <dbReference type="PROSITE-ProRule" id="PRU00433"/>
    </source>
</evidence>
<evidence type="ECO:0000256" key="2">
    <source>
        <dbReference type="ARBA" id="ARBA00004456"/>
    </source>
</evidence>
<evidence type="ECO:0000256" key="6">
    <source>
        <dbReference type="ARBA" id="ARBA00022617"/>
    </source>
</evidence>
<dbReference type="InterPro" id="IPR008168">
    <property type="entry name" value="Cyt_C_IC"/>
</dbReference>
<comment type="similarity">
    <text evidence="3">Belongs to the cytochrome c family. PetJ subfamily.</text>
</comment>
<dbReference type="PANTHER" id="PTHR34688:SF2">
    <property type="entry name" value="CYTOCHROME C6, CHLOROPLASTIC"/>
    <property type="match status" value="1"/>
</dbReference>
<dbReference type="GO" id="GO:0009543">
    <property type="term" value="C:chloroplast thylakoid lumen"/>
    <property type="evidence" value="ECO:0007669"/>
    <property type="project" value="UniProtKB-SubCell"/>
</dbReference>
<organism evidence="17 18">
    <name type="scientific">[Myrmecia] bisecta</name>
    <dbReference type="NCBI Taxonomy" id="41462"/>
    <lineage>
        <taxon>Eukaryota</taxon>
        <taxon>Viridiplantae</taxon>
        <taxon>Chlorophyta</taxon>
        <taxon>core chlorophytes</taxon>
        <taxon>Trebouxiophyceae</taxon>
        <taxon>Trebouxiales</taxon>
        <taxon>Trebouxiaceae</taxon>
        <taxon>Myrmecia</taxon>
    </lineage>
</organism>
<dbReference type="EMBL" id="JALJOR010000002">
    <property type="protein sequence ID" value="KAK9824135.1"/>
    <property type="molecule type" value="Genomic_DNA"/>
</dbReference>
<feature type="chain" id="PRO_5043990891" description="Cytochrome c-553" evidence="15">
    <location>
        <begin position="33"/>
        <end position="126"/>
    </location>
</feature>
<evidence type="ECO:0000256" key="8">
    <source>
        <dbReference type="ARBA" id="ARBA00022982"/>
    </source>
</evidence>
<proteinExistence type="inferred from homology"/>
<comment type="subcellular location">
    <subcellularLocation>
        <location evidence="2">Plastid</location>
        <location evidence="2">Chloroplast thylakoid lumen</location>
    </subcellularLocation>
</comment>
<keyword evidence="10" id="KW-0793">Thylakoid</keyword>
<evidence type="ECO:0000313" key="18">
    <source>
        <dbReference type="Proteomes" id="UP001489004"/>
    </source>
</evidence>
<dbReference type="InterPro" id="IPR023655">
    <property type="entry name" value="Cyt_C6"/>
</dbReference>
<evidence type="ECO:0000256" key="11">
    <source>
        <dbReference type="ARBA" id="ARBA00030448"/>
    </source>
</evidence>
<dbReference type="PRINTS" id="PR00605">
    <property type="entry name" value="CYTCHROMECIC"/>
</dbReference>
<dbReference type="GO" id="GO:0015979">
    <property type="term" value="P:photosynthesis"/>
    <property type="evidence" value="ECO:0007669"/>
    <property type="project" value="UniProtKB-KW"/>
</dbReference>
<evidence type="ECO:0000256" key="1">
    <source>
        <dbReference type="ARBA" id="ARBA00002347"/>
    </source>
</evidence>
<evidence type="ECO:0000256" key="9">
    <source>
        <dbReference type="ARBA" id="ARBA00023004"/>
    </source>
</evidence>
<feature type="domain" description="Cytochrome c" evidence="16">
    <location>
        <begin position="29"/>
        <end position="121"/>
    </location>
</feature>
<evidence type="ECO:0000256" key="15">
    <source>
        <dbReference type="SAM" id="SignalP"/>
    </source>
</evidence>
<evidence type="ECO:0000256" key="12">
    <source>
        <dbReference type="ARBA" id="ARBA00031247"/>
    </source>
</evidence>
<dbReference type="PANTHER" id="PTHR34688">
    <property type="entry name" value="CYTOCHROME C6, CHLOROPLASTIC"/>
    <property type="match status" value="1"/>
</dbReference>
<reference evidence="17 18" key="1">
    <citation type="journal article" date="2024" name="Nat. Commun.">
        <title>Phylogenomics reveals the evolutionary origins of lichenization in chlorophyte algae.</title>
        <authorList>
            <person name="Puginier C."/>
            <person name="Libourel C."/>
            <person name="Otte J."/>
            <person name="Skaloud P."/>
            <person name="Haon M."/>
            <person name="Grisel S."/>
            <person name="Petersen M."/>
            <person name="Berrin J.G."/>
            <person name="Delaux P.M."/>
            <person name="Dal Grande F."/>
            <person name="Keller J."/>
        </authorList>
    </citation>
    <scope>NUCLEOTIDE SEQUENCE [LARGE SCALE GENOMIC DNA]</scope>
    <source>
        <strain evidence="17 18">SAG 2043</strain>
    </source>
</reference>
<dbReference type="InterPro" id="IPR036909">
    <property type="entry name" value="Cyt_c-like_dom_sf"/>
</dbReference>
<evidence type="ECO:0000256" key="13">
    <source>
        <dbReference type="ARBA" id="ARBA00033211"/>
    </source>
</evidence>
<sequence>MSTSAGGVVCCTGVQSVVHLTAAVVLSGSAAASTVDQFTASCAGCHAGGGNVVQGGASLRTGDLKRNGAASPEAIYEIIYKGKGKMPGYGKNCAPRGKCTFGPRLSDDDISRLTAYVVEQAERDWK</sequence>
<dbReference type="InterPro" id="IPR009056">
    <property type="entry name" value="Cyt_c-like_dom"/>
</dbReference>
<accession>A0AAW1QSA9</accession>
<protein>
    <recommendedName>
        <fullName evidence="13">Cytochrome c-553</fullName>
    </recommendedName>
    <alternativeName>
        <fullName evidence="12">Cytochrome c553</fullName>
    </alternativeName>
    <alternativeName>
        <fullName evidence="11">Soluble cytochrome f</fullName>
    </alternativeName>
</protein>
<keyword evidence="4" id="KW-0813">Transport</keyword>
<gene>
    <name evidence="17" type="ORF">WJX72_008036</name>
</gene>
<keyword evidence="9 14" id="KW-0408">Iron</keyword>
<comment type="caution">
    <text evidence="17">The sequence shown here is derived from an EMBL/GenBank/DDBJ whole genome shotgun (WGS) entry which is preliminary data.</text>
</comment>
<keyword evidence="7 14" id="KW-0479">Metal-binding</keyword>
<comment type="function">
    <text evidence="1">Functions as an electron carrier between membrane-bound cytochrome b6-f and photosystem I in oxygenic photosynthesis.</text>
</comment>
<keyword evidence="5" id="KW-0602">Photosynthesis</keyword>
<dbReference type="GO" id="GO:0009055">
    <property type="term" value="F:electron transfer activity"/>
    <property type="evidence" value="ECO:0007669"/>
    <property type="project" value="InterPro"/>
</dbReference>
<evidence type="ECO:0000313" key="17">
    <source>
        <dbReference type="EMBL" id="KAK9824135.1"/>
    </source>
</evidence>
<feature type="signal peptide" evidence="15">
    <location>
        <begin position="1"/>
        <end position="32"/>
    </location>
</feature>
<keyword evidence="6 14" id="KW-0349">Heme</keyword>
<dbReference type="GO" id="GO:0020037">
    <property type="term" value="F:heme binding"/>
    <property type="evidence" value="ECO:0007669"/>
    <property type="project" value="InterPro"/>
</dbReference>
<dbReference type="SUPFAM" id="SSF46626">
    <property type="entry name" value="Cytochrome c"/>
    <property type="match status" value="1"/>
</dbReference>
<dbReference type="AlphaFoldDB" id="A0AAW1QSA9"/>
<dbReference type="GO" id="GO:0005506">
    <property type="term" value="F:iron ion binding"/>
    <property type="evidence" value="ECO:0007669"/>
    <property type="project" value="InterPro"/>
</dbReference>
<evidence type="ECO:0000256" key="4">
    <source>
        <dbReference type="ARBA" id="ARBA00022448"/>
    </source>
</evidence>
<dbReference type="Proteomes" id="UP001489004">
    <property type="component" value="Unassembled WGS sequence"/>
</dbReference>
<evidence type="ECO:0000256" key="3">
    <source>
        <dbReference type="ARBA" id="ARBA00009650"/>
    </source>
</evidence>
<name>A0AAW1QSA9_9CHLO</name>
<evidence type="ECO:0000256" key="5">
    <source>
        <dbReference type="ARBA" id="ARBA00022531"/>
    </source>
</evidence>
<dbReference type="PROSITE" id="PS51007">
    <property type="entry name" value="CYTC"/>
    <property type="match status" value="1"/>
</dbReference>
<dbReference type="Gene3D" id="1.10.760.10">
    <property type="entry name" value="Cytochrome c-like domain"/>
    <property type="match status" value="1"/>
</dbReference>
<keyword evidence="15" id="KW-0732">Signal</keyword>
<dbReference type="Pfam" id="PF13442">
    <property type="entry name" value="Cytochrome_CBB3"/>
    <property type="match status" value="1"/>
</dbReference>
<evidence type="ECO:0000259" key="16">
    <source>
        <dbReference type="PROSITE" id="PS51007"/>
    </source>
</evidence>